<evidence type="ECO:0000256" key="1">
    <source>
        <dbReference type="ARBA" id="ARBA00022729"/>
    </source>
</evidence>
<dbReference type="Gene3D" id="2.60.40.10">
    <property type="entry name" value="Immunoglobulins"/>
    <property type="match status" value="1"/>
</dbReference>
<keyword evidence="1" id="KW-0732">Signal</keyword>
<dbReference type="InterPro" id="IPR013783">
    <property type="entry name" value="Ig-like_fold"/>
</dbReference>
<dbReference type="InterPro" id="IPR013106">
    <property type="entry name" value="Ig_V-set"/>
</dbReference>
<reference evidence="7" key="2">
    <citation type="submission" date="2025-09" db="UniProtKB">
        <authorList>
            <consortium name="Ensembl"/>
        </authorList>
    </citation>
    <scope>IDENTIFICATION</scope>
</reference>
<evidence type="ECO:0000313" key="7">
    <source>
        <dbReference type="Ensembl" id="ENSPKIP00000004187.1"/>
    </source>
</evidence>
<accession>A0A3B3QBV1</accession>
<keyword evidence="4" id="KW-0393">Immunoglobulin domain</keyword>
<evidence type="ECO:0000256" key="2">
    <source>
        <dbReference type="ARBA" id="ARBA00023130"/>
    </source>
</evidence>
<keyword evidence="5" id="KW-1279">T cell receptor</keyword>
<dbReference type="GO" id="GO:0002250">
    <property type="term" value="P:adaptive immune response"/>
    <property type="evidence" value="ECO:0007669"/>
    <property type="project" value="UniProtKB-KW"/>
</dbReference>
<organism evidence="7 8">
    <name type="scientific">Paramormyrops kingsleyae</name>
    <dbReference type="NCBI Taxonomy" id="1676925"/>
    <lineage>
        <taxon>Eukaryota</taxon>
        <taxon>Metazoa</taxon>
        <taxon>Chordata</taxon>
        <taxon>Craniata</taxon>
        <taxon>Vertebrata</taxon>
        <taxon>Euteleostomi</taxon>
        <taxon>Actinopterygii</taxon>
        <taxon>Neopterygii</taxon>
        <taxon>Teleostei</taxon>
        <taxon>Osteoglossocephala</taxon>
        <taxon>Osteoglossomorpha</taxon>
        <taxon>Osteoglossiformes</taxon>
        <taxon>Mormyridae</taxon>
        <taxon>Paramormyrops</taxon>
    </lineage>
</organism>
<dbReference type="InterPro" id="IPR007110">
    <property type="entry name" value="Ig-like_dom"/>
</dbReference>
<dbReference type="AlphaFoldDB" id="A0A3B3QBV1"/>
<keyword evidence="2" id="KW-1064">Adaptive immunity</keyword>
<dbReference type="Pfam" id="PF07686">
    <property type="entry name" value="V-set"/>
    <property type="match status" value="1"/>
</dbReference>
<protein>
    <recommendedName>
        <fullName evidence="6">Ig-like domain-containing protein</fullName>
    </recommendedName>
</protein>
<reference evidence="7" key="1">
    <citation type="submission" date="2025-08" db="UniProtKB">
        <authorList>
            <consortium name="Ensembl"/>
        </authorList>
    </citation>
    <scope>IDENTIFICATION</scope>
</reference>
<evidence type="ECO:0000256" key="5">
    <source>
        <dbReference type="ARBA" id="ARBA00043266"/>
    </source>
</evidence>
<dbReference type="Ensembl" id="ENSPKIT00000028166.1">
    <property type="protein sequence ID" value="ENSPKIP00000004187.1"/>
    <property type="gene ID" value="ENSPKIG00000021397.1"/>
</dbReference>
<dbReference type="InterPro" id="IPR036179">
    <property type="entry name" value="Ig-like_dom_sf"/>
</dbReference>
<proteinExistence type="predicted"/>
<dbReference type="SUPFAM" id="SSF48726">
    <property type="entry name" value="Immunoglobulin"/>
    <property type="match status" value="1"/>
</dbReference>
<dbReference type="InterPro" id="IPR051287">
    <property type="entry name" value="TCR_variable_region"/>
</dbReference>
<evidence type="ECO:0000256" key="4">
    <source>
        <dbReference type="ARBA" id="ARBA00023319"/>
    </source>
</evidence>
<keyword evidence="5" id="KW-0391">Immunity</keyword>
<dbReference type="GO" id="GO:0042101">
    <property type="term" value="C:T cell receptor complex"/>
    <property type="evidence" value="ECO:0007669"/>
    <property type="project" value="UniProtKB-KW"/>
</dbReference>
<dbReference type="GeneTree" id="ENSGT01030000234557"/>
<evidence type="ECO:0000259" key="6">
    <source>
        <dbReference type="PROSITE" id="PS50835"/>
    </source>
</evidence>
<keyword evidence="8" id="KW-1185">Reference proteome</keyword>
<dbReference type="SMART" id="SM00409">
    <property type="entry name" value="IG"/>
    <property type="match status" value="1"/>
</dbReference>
<evidence type="ECO:0000256" key="3">
    <source>
        <dbReference type="ARBA" id="ARBA00023170"/>
    </source>
</evidence>
<feature type="domain" description="Ig-like" evidence="6">
    <location>
        <begin position="11"/>
        <end position="116"/>
    </location>
</feature>
<dbReference type="PROSITE" id="PS50835">
    <property type="entry name" value="IG_LIKE"/>
    <property type="match status" value="1"/>
</dbReference>
<dbReference type="PANTHER" id="PTHR19367">
    <property type="entry name" value="T-CELL RECEPTOR ALPHA CHAIN V REGION"/>
    <property type="match status" value="1"/>
</dbReference>
<keyword evidence="3" id="KW-0675">Receptor</keyword>
<dbReference type="PANTHER" id="PTHR19367:SF18">
    <property type="entry name" value="T CELL RECEPTOR ALPHA VARIABLE 16"/>
    <property type="match status" value="1"/>
</dbReference>
<evidence type="ECO:0000313" key="8">
    <source>
        <dbReference type="Proteomes" id="UP000261540"/>
    </source>
</evidence>
<dbReference type="SMART" id="SM00406">
    <property type="entry name" value="IGv"/>
    <property type="match status" value="1"/>
</dbReference>
<name>A0A3B3QBV1_9TELE</name>
<sequence>ISCWGDTEAQSSVVFISNGNVIIGEGKSVTLDCAYASDGANPTLFWYIQYPNESPKYLLRWIGSGAPVNAPDFEGRFHASPNKTMKTIPLTVQNVQLSDSAVYYCALRPTVTITFSHPLQKHLRNSLTLYKNLTVSQQSIRFFNYQTVVQ</sequence>
<dbReference type="InterPro" id="IPR003599">
    <property type="entry name" value="Ig_sub"/>
</dbReference>
<dbReference type="Proteomes" id="UP000261540">
    <property type="component" value="Unplaced"/>
</dbReference>